<evidence type="ECO:0000259" key="19">
    <source>
        <dbReference type="PROSITE" id="PS51907"/>
    </source>
</evidence>
<keyword evidence="9" id="KW-0227">DNA damage</keyword>
<evidence type="ECO:0000313" key="20">
    <source>
        <dbReference type="EMBL" id="KAK0168557.1"/>
    </source>
</evidence>
<keyword evidence="13" id="KW-0234">DNA repair</keyword>
<dbReference type="EC" id="2.7.7.7" evidence="5"/>
<dbReference type="Pfam" id="PF18439">
    <property type="entry name" value="zf_UBZ"/>
    <property type="match status" value="1"/>
</dbReference>
<dbReference type="SUPFAM" id="SSF100879">
    <property type="entry name" value="Lesion bypass DNA polymerase (Y-family), little finger domain"/>
    <property type="match status" value="1"/>
</dbReference>
<sequence>MTNFGNRIVVLIDMDCFFCQVEAKLNPRLKGKAMAVVQYSTFGPGATIAVSYEARAYGVTKHMRGDEAKKKCPHIELVTVPPIRNKPDTSRYRNAGKQVIEVLAKYCNVVERASVDEAYLDITDLVEKKLEKMSDTSLDEIKNGLSSSFVVGHCDNDSNDEEKRREGIDRWVDEAFDDIGDIQSRKLAIAGIIVEEFREAIYSQCEYRCSAGISYNKILAKLACGLHKPNRQTILPIAEVPTLYSSLPINKVRNLGGKFGNIVMESLGCNVMADLLRFSLQDLQKRFDEKTGSWLYNIARGIDNEPVQARLVGKSIGSTKNFPGKQAITKLETLKYWVGELTTELVERLEQDLDENQRRATSITISYHFVQDKKVIGQSRACSLSSYKHDKIANMCLNVITKATQKPIAYLGMSASKFVPAEGTEAFVNFFKAGTSQNDNTQNKTVSEILKAPESQIENATDYKNNPGQEAEKSEEGNVKTSKEKKEIVEDNHVSLNKNSVESNVVTTTKKTSLIGSSDLSKTFNGENLKNSFFMNFLKGSTSSLEGGKKKSAVEEKKESINKYEGKIDDCTPENVENCSPDLFDDLTSQECAKEEKKVEQNVENDRDHTIASVKRSALLQLQEIFPDLDNIDLSVVQLLPIELQREAHAYLKSKKPVETISTVKSTTKSASNKSKSAKTTKLKSKNSIKTNNSIINNFFIKSSTENNDLSSMKRCPQCNQMIKIEKSDEHSDFHVAQNLQKIINQSSANETHNQNEINNSNVTTKRKSSPKTQESNKKFRNIESFFT</sequence>
<dbReference type="Gene3D" id="1.10.150.20">
    <property type="entry name" value="5' to 3' exonuclease, C-terminal subdomain"/>
    <property type="match status" value="1"/>
</dbReference>
<keyword evidence="6" id="KW-0808">Transferase</keyword>
<evidence type="ECO:0000256" key="1">
    <source>
        <dbReference type="ARBA" id="ARBA00001936"/>
    </source>
</evidence>
<reference evidence="20" key="1">
    <citation type="journal article" date="2023" name="bioRxiv">
        <title>Scaffold-level genome assemblies of two parasitoid biocontrol wasps reveal the parthenogenesis mechanism and an associated novel virus.</title>
        <authorList>
            <person name="Inwood S."/>
            <person name="Skelly J."/>
            <person name="Guhlin J."/>
            <person name="Harrop T."/>
            <person name="Goldson S."/>
            <person name="Dearden P."/>
        </authorList>
    </citation>
    <scope>NUCLEOTIDE SEQUENCE</scope>
    <source>
        <strain evidence="20">Lincoln</strain>
        <tissue evidence="20">Whole body</tissue>
    </source>
</reference>
<evidence type="ECO:0000256" key="10">
    <source>
        <dbReference type="ARBA" id="ARBA00022771"/>
    </source>
</evidence>
<keyword evidence="14" id="KW-0539">Nucleus</keyword>
<dbReference type="GO" id="GO:0035861">
    <property type="term" value="C:site of double-strand break"/>
    <property type="evidence" value="ECO:0007669"/>
    <property type="project" value="TreeGrafter"/>
</dbReference>
<feature type="domain" description="UBZ3-type" evidence="19">
    <location>
        <begin position="709"/>
        <end position="743"/>
    </location>
</feature>
<feature type="region of interest" description="Disordered" evidence="17">
    <location>
        <begin position="665"/>
        <end position="685"/>
    </location>
</feature>
<dbReference type="InterPro" id="IPR043502">
    <property type="entry name" value="DNA/RNA_pol_sf"/>
</dbReference>
<dbReference type="GO" id="GO:0003684">
    <property type="term" value="F:damaged DNA binding"/>
    <property type="evidence" value="ECO:0007669"/>
    <property type="project" value="InterPro"/>
</dbReference>
<evidence type="ECO:0000256" key="11">
    <source>
        <dbReference type="ARBA" id="ARBA00022833"/>
    </source>
</evidence>
<evidence type="ECO:0000256" key="6">
    <source>
        <dbReference type="ARBA" id="ARBA00022679"/>
    </source>
</evidence>
<keyword evidence="21" id="KW-1185">Reference proteome</keyword>
<dbReference type="GO" id="GO:0003887">
    <property type="term" value="F:DNA-directed DNA polymerase activity"/>
    <property type="evidence" value="ECO:0007669"/>
    <property type="project" value="UniProtKB-EC"/>
</dbReference>
<dbReference type="InterPro" id="IPR036775">
    <property type="entry name" value="DNA_pol_Y-fam_lit_finger_sf"/>
</dbReference>
<dbReference type="GO" id="GO:0006281">
    <property type="term" value="P:DNA repair"/>
    <property type="evidence" value="ECO:0007669"/>
    <property type="project" value="UniProtKB-KW"/>
</dbReference>
<evidence type="ECO:0000256" key="3">
    <source>
        <dbReference type="ARBA" id="ARBA00004123"/>
    </source>
</evidence>
<dbReference type="FunFam" id="1.10.150.20:FF:000014">
    <property type="entry name" value="Polymerase (DNA directed), eta"/>
    <property type="match status" value="1"/>
</dbReference>
<dbReference type="Pfam" id="PF11799">
    <property type="entry name" value="IMS_C"/>
    <property type="match status" value="1"/>
</dbReference>
<dbReference type="Gene3D" id="3.30.1490.100">
    <property type="entry name" value="DNA polymerase, Y-family, little finger domain"/>
    <property type="match status" value="1"/>
</dbReference>
<dbReference type="AlphaFoldDB" id="A0AA39FFD7"/>
<protein>
    <recommendedName>
        <fullName evidence="15">DNA polymerase eta</fullName>
        <ecNumber evidence="5">2.7.7.7</ecNumber>
    </recommendedName>
</protein>
<evidence type="ECO:0000256" key="2">
    <source>
        <dbReference type="ARBA" id="ARBA00001946"/>
    </source>
</evidence>
<evidence type="ECO:0000256" key="7">
    <source>
        <dbReference type="ARBA" id="ARBA00022695"/>
    </source>
</evidence>
<accession>A0AA39FFD7</accession>
<comment type="similarity">
    <text evidence="4">Belongs to the DNA polymerase type-Y family.</text>
</comment>
<feature type="region of interest" description="Disordered" evidence="17">
    <location>
        <begin position="750"/>
        <end position="788"/>
    </location>
</feature>
<dbReference type="Pfam" id="PF00817">
    <property type="entry name" value="IMS"/>
    <property type="match status" value="1"/>
</dbReference>
<keyword evidence="11" id="KW-0862">Zinc</keyword>
<evidence type="ECO:0000256" key="13">
    <source>
        <dbReference type="ARBA" id="ARBA00023204"/>
    </source>
</evidence>
<evidence type="ECO:0000256" key="14">
    <source>
        <dbReference type="ARBA" id="ARBA00023242"/>
    </source>
</evidence>
<dbReference type="Pfam" id="PF21704">
    <property type="entry name" value="POLH-Rev1_HhH"/>
    <property type="match status" value="1"/>
</dbReference>
<dbReference type="InterPro" id="IPR001126">
    <property type="entry name" value="UmuC"/>
</dbReference>
<dbReference type="PANTHER" id="PTHR45873:SF1">
    <property type="entry name" value="DNA POLYMERASE ETA"/>
    <property type="match status" value="1"/>
</dbReference>
<evidence type="ECO:0000256" key="5">
    <source>
        <dbReference type="ARBA" id="ARBA00012417"/>
    </source>
</evidence>
<feature type="domain" description="UmuC" evidence="18">
    <location>
        <begin position="9"/>
        <end position="256"/>
    </location>
</feature>
<dbReference type="Proteomes" id="UP001168972">
    <property type="component" value="Unassembled WGS sequence"/>
</dbReference>
<evidence type="ECO:0000256" key="4">
    <source>
        <dbReference type="ARBA" id="ARBA00010945"/>
    </source>
</evidence>
<dbReference type="Gene3D" id="3.30.70.270">
    <property type="match status" value="1"/>
</dbReference>
<reference evidence="20" key="2">
    <citation type="submission" date="2023-03" db="EMBL/GenBank/DDBJ databases">
        <authorList>
            <person name="Inwood S.N."/>
            <person name="Skelly J.G."/>
            <person name="Guhlin J."/>
            <person name="Harrop T.W.R."/>
            <person name="Goldson S.G."/>
            <person name="Dearden P.K."/>
        </authorList>
    </citation>
    <scope>NUCLEOTIDE SEQUENCE</scope>
    <source>
        <strain evidence="20">Lincoln</strain>
        <tissue evidence="20">Whole body</tissue>
    </source>
</reference>
<feature type="compositionally biased region" description="Basic residues" evidence="17">
    <location>
        <begin position="676"/>
        <end position="685"/>
    </location>
</feature>
<organism evidence="20 21">
    <name type="scientific">Microctonus hyperodae</name>
    <name type="common">Parasitoid wasp</name>
    <dbReference type="NCBI Taxonomy" id="165561"/>
    <lineage>
        <taxon>Eukaryota</taxon>
        <taxon>Metazoa</taxon>
        <taxon>Ecdysozoa</taxon>
        <taxon>Arthropoda</taxon>
        <taxon>Hexapoda</taxon>
        <taxon>Insecta</taxon>
        <taxon>Pterygota</taxon>
        <taxon>Neoptera</taxon>
        <taxon>Endopterygota</taxon>
        <taxon>Hymenoptera</taxon>
        <taxon>Apocrita</taxon>
        <taxon>Ichneumonoidea</taxon>
        <taxon>Braconidae</taxon>
        <taxon>Euphorinae</taxon>
        <taxon>Microctonus</taxon>
    </lineage>
</organism>
<dbReference type="PROSITE" id="PS50173">
    <property type="entry name" value="UMUC"/>
    <property type="match status" value="1"/>
</dbReference>
<gene>
    <name evidence="20" type="ORF">PV327_002343</name>
</gene>
<dbReference type="GO" id="GO:0005657">
    <property type="term" value="C:replication fork"/>
    <property type="evidence" value="ECO:0007669"/>
    <property type="project" value="TreeGrafter"/>
</dbReference>
<comment type="subcellular location">
    <subcellularLocation>
        <location evidence="3">Nucleus</location>
    </subcellularLocation>
</comment>
<dbReference type="EMBL" id="JAQQBR010001831">
    <property type="protein sequence ID" value="KAK0168557.1"/>
    <property type="molecule type" value="Genomic_DNA"/>
</dbReference>
<evidence type="ECO:0000256" key="9">
    <source>
        <dbReference type="ARBA" id="ARBA00022763"/>
    </source>
</evidence>
<dbReference type="SUPFAM" id="SSF56672">
    <property type="entry name" value="DNA/RNA polymerases"/>
    <property type="match status" value="1"/>
</dbReference>
<keyword evidence="12" id="KW-0460">Magnesium</keyword>
<proteinExistence type="inferred from homology"/>
<dbReference type="InterPro" id="IPR041298">
    <property type="entry name" value="UBZ3"/>
</dbReference>
<evidence type="ECO:0000256" key="8">
    <source>
        <dbReference type="ARBA" id="ARBA00022723"/>
    </source>
</evidence>
<evidence type="ECO:0000313" key="21">
    <source>
        <dbReference type="Proteomes" id="UP001168972"/>
    </source>
</evidence>
<dbReference type="Gene3D" id="3.40.1170.60">
    <property type="match status" value="1"/>
</dbReference>
<comment type="caution">
    <text evidence="20">The sequence shown here is derived from an EMBL/GenBank/DDBJ whole genome shotgun (WGS) entry which is preliminary data.</text>
</comment>
<feature type="compositionally biased region" description="Basic and acidic residues" evidence="17">
    <location>
        <begin position="470"/>
        <end position="484"/>
    </location>
</feature>
<dbReference type="GO" id="GO:0042276">
    <property type="term" value="P:error-prone translesion synthesis"/>
    <property type="evidence" value="ECO:0007669"/>
    <property type="project" value="TreeGrafter"/>
</dbReference>
<evidence type="ECO:0000256" key="15">
    <source>
        <dbReference type="ARBA" id="ARBA00044975"/>
    </source>
</evidence>
<dbReference type="InterPro" id="IPR017961">
    <property type="entry name" value="DNA_pol_Y-fam_little_finger"/>
</dbReference>
<feature type="compositionally biased region" description="Polar residues" evidence="17">
    <location>
        <begin position="456"/>
        <end position="468"/>
    </location>
</feature>
<evidence type="ECO:0000259" key="18">
    <source>
        <dbReference type="PROSITE" id="PS50173"/>
    </source>
</evidence>
<dbReference type="GO" id="GO:0008270">
    <property type="term" value="F:zinc ion binding"/>
    <property type="evidence" value="ECO:0007669"/>
    <property type="project" value="UniProtKB-KW"/>
</dbReference>
<dbReference type="PIRSF" id="PIRSF036603">
    <property type="entry name" value="DPol_eta"/>
    <property type="match status" value="1"/>
</dbReference>
<keyword evidence="10" id="KW-0863">Zinc-finger</keyword>
<feature type="region of interest" description="Disordered" evidence="17">
    <location>
        <begin position="455"/>
        <end position="484"/>
    </location>
</feature>
<dbReference type="GO" id="GO:0005634">
    <property type="term" value="C:nucleus"/>
    <property type="evidence" value="ECO:0007669"/>
    <property type="project" value="UniProtKB-SubCell"/>
</dbReference>
<name>A0AA39FFD7_MICHY</name>
<dbReference type="GO" id="GO:0009411">
    <property type="term" value="P:response to UV"/>
    <property type="evidence" value="ECO:0007669"/>
    <property type="project" value="UniProtKB-ARBA"/>
</dbReference>
<keyword evidence="8" id="KW-0479">Metal-binding</keyword>
<dbReference type="InterPro" id="IPR052230">
    <property type="entry name" value="DNA_polymerase_eta"/>
</dbReference>
<feature type="compositionally biased region" description="Low complexity" evidence="17">
    <location>
        <begin position="665"/>
        <end position="675"/>
    </location>
</feature>
<dbReference type="FunFam" id="3.40.1170.60:FF:000003">
    <property type="entry name" value="DNA polymerase eta"/>
    <property type="match status" value="1"/>
</dbReference>
<dbReference type="PROSITE" id="PS51907">
    <property type="entry name" value="ZF_UBZ3"/>
    <property type="match status" value="1"/>
</dbReference>
<dbReference type="PANTHER" id="PTHR45873">
    <property type="entry name" value="DNA POLYMERASE ETA"/>
    <property type="match status" value="1"/>
</dbReference>
<evidence type="ECO:0000256" key="16">
    <source>
        <dbReference type="ARBA" id="ARBA00049244"/>
    </source>
</evidence>
<comment type="catalytic activity">
    <reaction evidence="16">
        <text>DNA(n) + a 2'-deoxyribonucleoside 5'-triphosphate = DNA(n+1) + diphosphate</text>
        <dbReference type="Rhea" id="RHEA:22508"/>
        <dbReference type="Rhea" id="RHEA-COMP:17339"/>
        <dbReference type="Rhea" id="RHEA-COMP:17340"/>
        <dbReference type="ChEBI" id="CHEBI:33019"/>
        <dbReference type="ChEBI" id="CHEBI:61560"/>
        <dbReference type="ChEBI" id="CHEBI:173112"/>
        <dbReference type="EC" id="2.7.7.7"/>
    </reaction>
</comment>
<comment type="cofactor">
    <cofactor evidence="2">
        <name>Mg(2+)</name>
        <dbReference type="ChEBI" id="CHEBI:18420"/>
    </cofactor>
</comment>
<evidence type="ECO:0000256" key="17">
    <source>
        <dbReference type="SAM" id="MobiDB-lite"/>
    </source>
</evidence>
<comment type="cofactor">
    <cofactor evidence="1">
        <name>Mn(2+)</name>
        <dbReference type="ChEBI" id="CHEBI:29035"/>
    </cofactor>
</comment>
<evidence type="ECO:0000256" key="12">
    <source>
        <dbReference type="ARBA" id="ARBA00022842"/>
    </source>
</evidence>
<keyword evidence="7" id="KW-0548">Nucleotidyltransferase</keyword>
<dbReference type="InterPro" id="IPR043128">
    <property type="entry name" value="Rev_trsase/Diguanyl_cyclase"/>
</dbReference>
<feature type="compositionally biased region" description="Polar residues" evidence="17">
    <location>
        <begin position="750"/>
        <end position="764"/>
    </location>
</feature>